<keyword evidence="1" id="KW-0732">Signal</keyword>
<keyword evidence="4" id="KW-1185">Reference proteome</keyword>
<dbReference type="PANTHER" id="PTHR42678">
    <property type="entry name" value="AMIDASE"/>
    <property type="match status" value="1"/>
</dbReference>
<dbReference type="Gene3D" id="3.90.1300.10">
    <property type="entry name" value="Amidase signature (AS) domain"/>
    <property type="match status" value="1"/>
</dbReference>
<name>A0A813V9D4_ADIRI</name>
<reference evidence="3" key="1">
    <citation type="submission" date="2021-02" db="EMBL/GenBank/DDBJ databases">
        <authorList>
            <person name="Nowell W R."/>
        </authorList>
    </citation>
    <scope>NUCLEOTIDE SEQUENCE</scope>
</reference>
<organism evidence="3 4">
    <name type="scientific">Adineta ricciae</name>
    <name type="common">Rotifer</name>
    <dbReference type="NCBI Taxonomy" id="249248"/>
    <lineage>
        <taxon>Eukaryota</taxon>
        <taxon>Metazoa</taxon>
        <taxon>Spiralia</taxon>
        <taxon>Gnathifera</taxon>
        <taxon>Rotifera</taxon>
        <taxon>Eurotatoria</taxon>
        <taxon>Bdelloidea</taxon>
        <taxon>Adinetida</taxon>
        <taxon>Adinetidae</taxon>
        <taxon>Adineta</taxon>
    </lineage>
</organism>
<gene>
    <name evidence="3" type="ORF">XAT740_LOCUS4583</name>
</gene>
<feature type="domain" description="Amidase" evidence="2">
    <location>
        <begin position="76"/>
        <end position="436"/>
    </location>
</feature>
<dbReference type="AlphaFoldDB" id="A0A813V9D4"/>
<protein>
    <recommendedName>
        <fullName evidence="2">Amidase domain-containing protein</fullName>
    </recommendedName>
</protein>
<dbReference type="SUPFAM" id="SSF75304">
    <property type="entry name" value="Amidase signature (AS) enzymes"/>
    <property type="match status" value="1"/>
</dbReference>
<comment type="caution">
    <text evidence="3">The sequence shown here is derived from an EMBL/GenBank/DDBJ whole genome shotgun (WGS) entry which is preliminary data.</text>
</comment>
<dbReference type="Pfam" id="PF01425">
    <property type="entry name" value="Amidase"/>
    <property type="match status" value="1"/>
</dbReference>
<dbReference type="Proteomes" id="UP000663828">
    <property type="component" value="Unassembled WGS sequence"/>
</dbReference>
<dbReference type="EMBL" id="CAJNOR010000189">
    <property type="protein sequence ID" value="CAF0833439.1"/>
    <property type="molecule type" value="Genomic_DNA"/>
</dbReference>
<evidence type="ECO:0000259" key="2">
    <source>
        <dbReference type="Pfam" id="PF01425"/>
    </source>
</evidence>
<feature type="signal peptide" evidence="1">
    <location>
        <begin position="1"/>
        <end position="26"/>
    </location>
</feature>
<proteinExistence type="predicted"/>
<evidence type="ECO:0000256" key="1">
    <source>
        <dbReference type="SAM" id="SignalP"/>
    </source>
</evidence>
<feature type="chain" id="PRO_5032777094" description="Amidase domain-containing protein" evidence="1">
    <location>
        <begin position="27"/>
        <end position="572"/>
    </location>
</feature>
<dbReference type="InterPro" id="IPR036928">
    <property type="entry name" value="AS_sf"/>
</dbReference>
<dbReference type="PANTHER" id="PTHR42678:SF34">
    <property type="entry name" value="OS04G0183300 PROTEIN"/>
    <property type="match status" value="1"/>
</dbReference>
<accession>A0A813V9D4</accession>
<evidence type="ECO:0000313" key="3">
    <source>
        <dbReference type="EMBL" id="CAF0833439.1"/>
    </source>
</evidence>
<evidence type="ECO:0000313" key="4">
    <source>
        <dbReference type="Proteomes" id="UP000663828"/>
    </source>
</evidence>
<dbReference type="InterPro" id="IPR023631">
    <property type="entry name" value="Amidase_dom"/>
</dbReference>
<sequence length="572" mass="62944">MCTMNMITSQVYVISLILLSVTTIEARSNFLHIRFNSTRVSPSCSTYSDIPLVDPIKADIRTLTDDLSKCRYSSSDLVRWYISRIEEVNGQGPHPLHAVIEINPDALDIADALDIERQIYGTTRSSLHGIPILIKDNIATDDKMETTSGSLALVGSRVPRDAFVVERLRKAGAIILGKASLSEWSNFKADNTTRAGWSARGGLASSAYVADGNPGGSSSGSAIATSAGLCAAAIGTETCGSTVVPTGRANIVGLKPTVGLTSRSGVIPVSLDHDTIGPMGKTVEDVARLLEVIQSADSRDNMTQKAGIVRHQNYTQFLQGISGLRNLRLGVVRQGLNMSQEKTDRVQQAIDVLRLHGAIVIDPVNVTGLDDGNLTNYLETIMSYNFRKDLRNYLSELRNTSIRSLKDIIEFNNEHADKEFHKEYSPNQNAFITAENGTNLTADQYVALYDRTRHMGGHDGIDATLNEYELHALIVPDPEHEITVFASFAGYPLIVVPLGFNQSNNEPYGLMFAGTAWSESTLLRVAHGFEQAFPVRNTIRPKYAERHSAIYEFLFKIIEYFRKLFNDLKVIL</sequence>